<feature type="compositionally biased region" description="Low complexity" evidence="1">
    <location>
        <begin position="651"/>
        <end position="667"/>
    </location>
</feature>
<feature type="region of interest" description="Disordered" evidence="1">
    <location>
        <begin position="881"/>
        <end position="933"/>
    </location>
</feature>
<name>A0A9P6N963_9BASI</name>
<feature type="region of interest" description="Disordered" evidence="1">
    <location>
        <begin position="419"/>
        <end position="464"/>
    </location>
</feature>
<feature type="region of interest" description="Disordered" evidence="1">
    <location>
        <begin position="1"/>
        <end position="40"/>
    </location>
</feature>
<feature type="compositionally biased region" description="Low complexity" evidence="1">
    <location>
        <begin position="753"/>
        <end position="780"/>
    </location>
</feature>
<proteinExistence type="predicted"/>
<feature type="region of interest" description="Disordered" evidence="1">
    <location>
        <begin position="640"/>
        <end position="670"/>
    </location>
</feature>
<evidence type="ECO:0000313" key="2">
    <source>
        <dbReference type="EMBL" id="KAG0141914.1"/>
    </source>
</evidence>
<dbReference type="OrthoDB" id="2499438at2759"/>
<organism evidence="2 3">
    <name type="scientific">Cronartium quercuum f. sp. fusiforme G11</name>
    <dbReference type="NCBI Taxonomy" id="708437"/>
    <lineage>
        <taxon>Eukaryota</taxon>
        <taxon>Fungi</taxon>
        <taxon>Dikarya</taxon>
        <taxon>Basidiomycota</taxon>
        <taxon>Pucciniomycotina</taxon>
        <taxon>Pucciniomycetes</taxon>
        <taxon>Pucciniales</taxon>
        <taxon>Coleosporiaceae</taxon>
        <taxon>Cronartium</taxon>
    </lineage>
</organism>
<dbReference type="InterPro" id="IPR036871">
    <property type="entry name" value="PX_dom_sf"/>
</dbReference>
<accession>A0A9P6N963</accession>
<feature type="region of interest" description="Disordered" evidence="1">
    <location>
        <begin position="347"/>
        <end position="371"/>
    </location>
</feature>
<feature type="compositionally biased region" description="Polar residues" evidence="1">
    <location>
        <begin position="913"/>
        <end position="933"/>
    </location>
</feature>
<reference evidence="2" key="1">
    <citation type="submission" date="2013-11" db="EMBL/GenBank/DDBJ databases">
        <title>Genome sequence of the fusiform rust pathogen reveals effectors for host alternation and coevolution with pine.</title>
        <authorList>
            <consortium name="DOE Joint Genome Institute"/>
            <person name="Smith K."/>
            <person name="Pendleton A."/>
            <person name="Kubisiak T."/>
            <person name="Anderson C."/>
            <person name="Salamov A."/>
            <person name="Aerts A."/>
            <person name="Riley R."/>
            <person name="Clum A."/>
            <person name="Lindquist E."/>
            <person name="Ence D."/>
            <person name="Campbell M."/>
            <person name="Kronenberg Z."/>
            <person name="Feau N."/>
            <person name="Dhillon B."/>
            <person name="Hamelin R."/>
            <person name="Burleigh J."/>
            <person name="Smith J."/>
            <person name="Yandell M."/>
            <person name="Nelson C."/>
            <person name="Grigoriev I."/>
            <person name="Davis J."/>
        </authorList>
    </citation>
    <scope>NUCLEOTIDE SEQUENCE</scope>
    <source>
        <strain evidence="2">G11</strain>
    </source>
</reference>
<feature type="region of interest" description="Disordered" evidence="1">
    <location>
        <begin position="611"/>
        <end position="630"/>
    </location>
</feature>
<comment type="caution">
    <text evidence="2">The sequence shown here is derived from an EMBL/GenBank/DDBJ whole genome shotgun (WGS) entry which is preliminary data.</text>
</comment>
<dbReference type="AlphaFoldDB" id="A0A9P6N963"/>
<dbReference type="GO" id="GO:0035091">
    <property type="term" value="F:phosphatidylinositol binding"/>
    <property type="evidence" value="ECO:0007669"/>
    <property type="project" value="InterPro"/>
</dbReference>
<evidence type="ECO:0000256" key="1">
    <source>
        <dbReference type="SAM" id="MobiDB-lite"/>
    </source>
</evidence>
<feature type="region of interest" description="Disordered" evidence="1">
    <location>
        <begin position="731"/>
        <end position="818"/>
    </location>
</feature>
<feature type="region of interest" description="Disordered" evidence="1">
    <location>
        <begin position="526"/>
        <end position="578"/>
    </location>
</feature>
<feature type="compositionally biased region" description="Polar residues" evidence="1">
    <location>
        <begin position="708"/>
        <end position="717"/>
    </location>
</feature>
<feature type="compositionally biased region" description="Low complexity" evidence="1">
    <location>
        <begin position="791"/>
        <end position="804"/>
    </location>
</feature>
<dbReference type="SUPFAM" id="SSF64268">
    <property type="entry name" value="PX domain"/>
    <property type="match status" value="1"/>
</dbReference>
<protein>
    <submittedName>
        <fullName evidence="2">Uncharacterized protein</fullName>
    </submittedName>
</protein>
<dbReference type="Proteomes" id="UP000886653">
    <property type="component" value="Unassembled WGS sequence"/>
</dbReference>
<sequence length="1032" mass="112251">MATHSRSSGHDGRLPSTSSSLLSNRTPTVSAHAQSSSKNHSGSLFAEIDEHFPLSTLPNSSTSSTNDHGLARNQAYLRKYSEPAIPPVTSRVKLTKTNSYQDQLARQSLLPMPPNYAEGSHWTLLRLRVLAGPDEESGRRKWLRVEVVKKSLKVDGRWGRELPFIVEHRWEDWVDFRDQVVTKFPVTEQTLPKLTKTTLFSSITTSKKSAFHSNLKELENFLVALQSCSRTVLDSKLVQSMFETEEMRKGIHQVEYDVVNPDQQSPADDEMDDDPFSKLSPPPLKSATFSHLELFKFPGVVEEEPELKHAPVVLDDVSAGRRQVVPHLNCPTDRAATELGMLSGDPHHFRLNNRVTPTTSMPLGESRRSPERAPTAFTGVRMMSNTSAVHQSGNSQFIPGFARPKTSDPTAARCCLNLHQQPGSDSDATVKASHSVRTNRNQHDAAMDSASASRDRLGSVSSARAGYPSRSACAINHEQPASMDPHKIRSRRALARPMTSGSTVPSQPMDTCTADWSLPHARYPYNVPASVSRPPRRPSTDRKSDSFESDTRTIVPTPPPTTPSHSGSSGKLSFQGNPAHILHGHRKQSEAPTRVRPSKEDFEPLWKQECTSSHASEAMSPPNRLVKPRPGLRQFKSMQDIRSSAARGGFSDAAPMPSASSISSPSRLDLDPLKAPRSSARTVGLAVSTTPFGKSDSLPTFDRPVVQSRPNRQNTHPSLDRAGLALHAGRHAIRAGSHDMVRGSSPRRRMRSRQSVTSSSSSFGSISHSHSMPSSASSTSGAGLKARRSESSSSTESLDLSEGSAPSPLQPVTPGQSNVVIDANNTSLLEGGCGKSMRYVYDPDKGRFIGHHTIPPAPFFPLPPAPDRKGTDATYVHDGTQHGVQRRPHTVGSASGASGTPGGRLGRPFGIGASSTTTQPDLTSAQPIPISSPTSDEFLTRSMAVKVTHADSGVNIAIRVPCAIKLDELKRRIKEKLMFGAEVDLPNGWELLVWLEKTRTGHLIFSDDDLSRLVVTHALPPLGSGKITLKIV</sequence>
<feature type="compositionally biased region" description="Polar residues" evidence="1">
    <location>
        <begin position="15"/>
        <end position="40"/>
    </location>
</feature>
<feature type="compositionally biased region" description="Polar residues" evidence="1">
    <location>
        <begin position="564"/>
        <end position="576"/>
    </location>
</feature>
<dbReference type="Gene3D" id="3.30.1520.10">
    <property type="entry name" value="Phox-like domain"/>
    <property type="match status" value="1"/>
</dbReference>
<gene>
    <name evidence="2" type="ORF">CROQUDRAFT_673838</name>
</gene>
<dbReference type="EMBL" id="MU167366">
    <property type="protein sequence ID" value="KAG0141914.1"/>
    <property type="molecule type" value="Genomic_DNA"/>
</dbReference>
<feature type="region of interest" description="Disordered" evidence="1">
    <location>
        <begin position="687"/>
        <end position="718"/>
    </location>
</feature>
<feature type="compositionally biased region" description="Basic and acidic residues" evidence="1">
    <location>
        <begin position="538"/>
        <end position="551"/>
    </location>
</feature>
<keyword evidence="3" id="KW-1185">Reference proteome</keyword>
<evidence type="ECO:0000313" key="3">
    <source>
        <dbReference type="Proteomes" id="UP000886653"/>
    </source>
</evidence>